<feature type="compositionally biased region" description="Basic and acidic residues" evidence="1">
    <location>
        <begin position="1"/>
        <end position="18"/>
    </location>
</feature>
<accession>A0ABN7WH44</accession>
<dbReference type="Proteomes" id="UP000789901">
    <property type="component" value="Unassembled WGS sequence"/>
</dbReference>
<gene>
    <name evidence="2" type="ORF">GMARGA_LOCUS30140</name>
</gene>
<feature type="non-terminal residue" evidence="2">
    <location>
        <position position="268"/>
    </location>
</feature>
<sequence>RKHKVEGPKEGDSCEKMPKKTKLKTQQDTLNEKNKENMAYLLPLLEQTENLASIETKEKHNIMNTNIEKHNWDDMMKEETGNFKDITNTVNPWVDANSNETIVEKHDMVEETKSDNLQDGKPEGLEGLLDDCFFEHIEDMLDLSDHKSYEQPTSRWDKNMQMDVAPQEQGKPNEMVEEKETALVEEAAITPTAEGSPTGEENIPTIEPAAPPVPTALPKEESTLMVAEPIKDVLATVYGESKEQKIPQSIPVERDTRIEEIQTNMFSQ</sequence>
<feature type="non-terminal residue" evidence="2">
    <location>
        <position position="1"/>
    </location>
</feature>
<dbReference type="EMBL" id="CAJVQB010041907">
    <property type="protein sequence ID" value="CAG8829948.1"/>
    <property type="molecule type" value="Genomic_DNA"/>
</dbReference>
<feature type="region of interest" description="Disordered" evidence="1">
    <location>
        <begin position="1"/>
        <end position="32"/>
    </location>
</feature>
<evidence type="ECO:0000313" key="3">
    <source>
        <dbReference type="Proteomes" id="UP000789901"/>
    </source>
</evidence>
<reference evidence="2 3" key="1">
    <citation type="submission" date="2021-06" db="EMBL/GenBank/DDBJ databases">
        <authorList>
            <person name="Kallberg Y."/>
            <person name="Tangrot J."/>
            <person name="Rosling A."/>
        </authorList>
    </citation>
    <scope>NUCLEOTIDE SEQUENCE [LARGE SCALE GENOMIC DNA]</scope>
    <source>
        <strain evidence="2 3">120-4 pot B 10/14</strain>
    </source>
</reference>
<proteinExistence type="predicted"/>
<comment type="caution">
    <text evidence="2">The sequence shown here is derived from an EMBL/GenBank/DDBJ whole genome shotgun (WGS) entry which is preliminary data.</text>
</comment>
<organism evidence="2 3">
    <name type="scientific">Gigaspora margarita</name>
    <dbReference type="NCBI Taxonomy" id="4874"/>
    <lineage>
        <taxon>Eukaryota</taxon>
        <taxon>Fungi</taxon>
        <taxon>Fungi incertae sedis</taxon>
        <taxon>Mucoromycota</taxon>
        <taxon>Glomeromycotina</taxon>
        <taxon>Glomeromycetes</taxon>
        <taxon>Diversisporales</taxon>
        <taxon>Gigasporaceae</taxon>
        <taxon>Gigaspora</taxon>
    </lineage>
</organism>
<evidence type="ECO:0000313" key="2">
    <source>
        <dbReference type="EMBL" id="CAG8829948.1"/>
    </source>
</evidence>
<name>A0ABN7WH44_GIGMA</name>
<feature type="region of interest" description="Disordered" evidence="1">
    <location>
        <begin position="192"/>
        <end position="216"/>
    </location>
</feature>
<evidence type="ECO:0000256" key="1">
    <source>
        <dbReference type="SAM" id="MobiDB-lite"/>
    </source>
</evidence>
<protein>
    <submittedName>
        <fullName evidence="2">38697_t:CDS:1</fullName>
    </submittedName>
</protein>
<keyword evidence="3" id="KW-1185">Reference proteome</keyword>